<dbReference type="EMBL" id="LAQI01000081">
    <property type="protein sequence ID" value="KKY21768.1"/>
    <property type="molecule type" value="Genomic_DNA"/>
</dbReference>
<organism evidence="2 3">
    <name type="scientific">Diplodia seriata</name>
    <dbReference type="NCBI Taxonomy" id="420778"/>
    <lineage>
        <taxon>Eukaryota</taxon>
        <taxon>Fungi</taxon>
        <taxon>Dikarya</taxon>
        <taxon>Ascomycota</taxon>
        <taxon>Pezizomycotina</taxon>
        <taxon>Dothideomycetes</taxon>
        <taxon>Dothideomycetes incertae sedis</taxon>
        <taxon>Botryosphaeriales</taxon>
        <taxon>Botryosphaeriaceae</taxon>
        <taxon>Diplodia</taxon>
    </lineage>
</organism>
<dbReference type="Gene3D" id="3.20.20.80">
    <property type="entry name" value="Glycosidases"/>
    <property type="match status" value="1"/>
</dbReference>
<dbReference type="CDD" id="cd11577">
    <property type="entry name" value="GH71"/>
    <property type="match status" value="1"/>
</dbReference>
<keyword evidence="1" id="KW-0732">Signal</keyword>
<dbReference type="GO" id="GO:0051118">
    <property type="term" value="F:glucan endo-1,3-alpha-glucosidase activity"/>
    <property type="evidence" value="ECO:0007669"/>
    <property type="project" value="InterPro"/>
</dbReference>
<evidence type="ECO:0000256" key="1">
    <source>
        <dbReference type="SAM" id="SignalP"/>
    </source>
</evidence>
<reference evidence="2 3" key="1">
    <citation type="submission" date="2015-03" db="EMBL/GenBank/DDBJ databases">
        <authorList>
            <person name="Morales-Cruz A."/>
            <person name="Amrine K.C."/>
            <person name="Cantu D."/>
        </authorList>
    </citation>
    <scope>NUCLEOTIDE SEQUENCE [LARGE SCALE GENOMIC DNA]</scope>
    <source>
        <strain evidence="2">DS831</strain>
    </source>
</reference>
<reference evidence="2 3" key="2">
    <citation type="submission" date="2015-05" db="EMBL/GenBank/DDBJ databases">
        <title>Distinctive expansion of gene families associated with plant cell wall degradation and secondary metabolism in the genomes of grapevine trunk pathogens.</title>
        <authorList>
            <person name="Lawrence D.P."/>
            <person name="Travadon R."/>
            <person name="Rolshausen P.E."/>
            <person name="Baumgartner K."/>
        </authorList>
    </citation>
    <scope>NUCLEOTIDE SEQUENCE [LARGE SCALE GENOMIC DNA]</scope>
    <source>
        <strain evidence="2">DS831</strain>
    </source>
</reference>
<comment type="caution">
    <text evidence="2">The sequence shown here is derived from an EMBL/GenBank/DDBJ whole genome shotgun (WGS) entry which is preliminary data.</text>
</comment>
<proteinExistence type="predicted"/>
<accession>A0A0G2GDP5</accession>
<dbReference type="Proteomes" id="UP000034182">
    <property type="component" value="Unassembled WGS sequence"/>
</dbReference>
<dbReference type="Pfam" id="PF03659">
    <property type="entry name" value="Glyco_hydro_71"/>
    <property type="match status" value="1"/>
</dbReference>
<dbReference type="InterPro" id="IPR005197">
    <property type="entry name" value="Glyco_hydro_71"/>
</dbReference>
<sequence>MRLSAIFAALTALAGEAAAKAVFAHFMVGNVYESYTTDTWKSDIQLAQASGIDGFVLNIATPLNDDMRTQIAAAFTAANDLASEFKCFFSFDYLGGSGGWDYEDIISLMTEYGPNYAYQKATRDNASLPFVSTFEGGAYASNWTTIKSEVDVYLVPDWTGSGSDVVKANIDAGASIDGFFSWDMWPEGANDMTTTPDTTWQGVLGDKDYMMGVSPWFFTDLKGYGKQRLWRGDDLWAQRWDQVMEVNPEWVEIVTWNDYGESHYIGPIWEAGIPQDTENDADARWYVEGMSHQHWRDLLPYYIARYKNGEAPAITEEKISWWYRLSPKAAGTTEVTGNDCSYQTCLDPNDIVQDEVFFTALISDASNTNVVVQIGDNDAVSHAATTVGPNHFSQPFNGQLGNVTFSIVRNEETVLSGTGYAIVAEPANGERNYNAYVGGVPDTYDEL</sequence>
<gene>
    <name evidence="2" type="ORF">UCDDS831_g04023</name>
</gene>
<protein>
    <submittedName>
        <fullName evidence="2">Putative glucan endo-alpha-glucosidase agn1</fullName>
    </submittedName>
</protein>
<evidence type="ECO:0000313" key="2">
    <source>
        <dbReference type="EMBL" id="KKY21768.1"/>
    </source>
</evidence>
<dbReference type="AlphaFoldDB" id="A0A0G2GDP5"/>
<name>A0A0G2GDP5_9PEZI</name>
<feature type="chain" id="PRO_5002544596" evidence="1">
    <location>
        <begin position="20"/>
        <end position="447"/>
    </location>
</feature>
<evidence type="ECO:0000313" key="3">
    <source>
        <dbReference type="Proteomes" id="UP000034182"/>
    </source>
</evidence>
<feature type="signal peptide" evidence="1">
    <location>
        <begin position="1"/>
        <end position="19"/>
    </location>
</feature>